<organism evidence="3 4">
    <name type="scientific">Leishmania mexicana (strain MHOM/GT/2001/U1103)</name>
    <dbReference type="NCBI Taxonomy" id="929439"/>
    <lineage>
        <taxon>Eukaryota</taxon>
        <taxon>Discoba</taxon>
        <taxon>Euglenozoa</taxon>
        <taxon>Kinetoplastea</taxon>
        <taxon>Metakinetoplastina</taxon>
        <taxon>Trypanosomatida</taxon>
        <taxon>Trypanosomatidae</taxon>
        <taxon>Leishmaniinae</taxon>
        <taxon>Leishmania</taxon>
    </lineage>
</organism>
<dbReference type="KEGG" id="lmi:LMXM_08_0400"/>
<dbReference type="VEuPathDB" id="TriTrypDB:LmxM.08.0400"/>
<evidence type="ECO:0000313" key="3">
    <source>
        <dbReference type="EMBL" id="CBZ24074.1"/>
    </source>
</evidence>
<feature type="region of interest" description="Disordered" evidence="2">
    <location>
        <begin position="538"/>
        <end position="558"/>
    </location>
</feature>
<accession>E9AMB9</accession>
<dbReference type="Proteomes" id="UP000007259">
    <property type="component" value="Chromosome 8"/>
</dbReference>
<evidence type="ECO:0000256" key="1">
    <source>
        <dbReference type="SAM" id="Coils"/>
    </source>
</evidence>
<proteinExistence type="predicted"/>
<feature type="region of interest" description="Disordered" evidence="2">
    <location>
        <begin position="973"/>
        <end position="1017"/>
    </location>
</feature>
<evidence type="ECO:0000256" key="2">
    <source>
        <dbReference type="SAM" id="MobiDB-lite"/>
    </source>
</evidence>
<dbReference type="GO" id="GO:0034271">
    <property type="term" value="C:phosphatidylinositol 3-kinase complex, class III, type I"/>
    <property type="evidence" value="ECO:0007669"/>
    <property type="project" value="TreeGrafter"/>
</dbReference>
<dbReference type="RefSeq" id="XP_003872602.1">
    <property type="nucleotide sequence ID" value="XM_003872553.1"/>
</dbReference>
<dbReference type="GO" id="GO:0000423">
    <property type="term" value="P:mitophagy"/>
    <property type="evidence" value="ECO:0007669"/>
    <property type="project" value="TreeGrafter"/>
</dbReference>
<feature type="compositionally biased region" description="Polar residues" evidence="2">
    <location>
        <begin position="155"/>
        <end position="169"/>
    </location>
</feature>
<feature type="compositionally biased region" description="Basic and acidic residues" evidence="2">
    <location>
        <begin position="251"/>
        <end position="267"/>
    </location>
</feature>
<sequence length="1204" mass="125071">MQSSAAPILSPSHRLASLSSGSAVVVEGTQPHVFCLSPQASTVESAVRGSHATCGAGRTFRPLEPPAKALGKEEFTARCRDTCDALARIPATVTPAGVFEECDQLACSTTAHFTDEALLDALPPHFFSSAELLTSSHLADLLSHAQESCAAATPMSMSAGKTSTSNHPLTPSPPPHALSNAAPPFGAAVPSDAAVLNVSQLASLGVPVRSATSRDADEAEDKEAHDTLDSGAMLRVPIHVMQQTNSPTAAHQDDQPHFTPAEEHDGVRANTRARTSPTRDPSSSTLPPQSLAKEEARVTLATPSFVASTAPCTPTTQLLVADSACAGLPPSSSQTPLSSPPPPEPAPTPRLDPGMNAATPDGDPAAPVPFDELCRRWMRLLARTAVPHEQPLCIDCWRSACFAPLQQRTRLSLESTKTLATIISSTPAEKLRFFTMCYADPAAAPLRGVFATSAGLRRSVDEVENGQAVDSMAAAENLSRTLPLMSLDAVAANLLGVNEEVLLSSLEALAAPHGRPLPPTRGAAKVLRPLQCASDAPFEQRGASQAEGGDNGSALSSSAYDAEQMMAELERLRAQQASLDRQVAVLRDVLHSLESTTHPHTNGGERFRDPVAAPPSAVAPPGWQELAVAHNIREVQRAFTLGDEAAERQHAMDDLGKSFAYVSSTPIDALCFPIDVSGPVGLIAGLRLGLVPPYSGSSTGRTGSGDGDVRGGGASVASATSALPPLAHAAVSVSEESMHRDGFVQRQLSYAQLLLSGNTSADVDGHNDAVAKRSSESSRGVNGSLSRGDAAPTAVTASSTSASTAAAKVTTRVSPLEVNAACGYLLLLLNYLAHVNGFSFRTAVLRPAGNRSTVALLKRVPASASGAKRRGSAAAATRSSAFSPFIFSYFTGRGATVTQASGDAKSARATTRSSFAHVVDHEVDFYLTDRLLAWRTFGAACVAVATCVKELADALHESLRCWRVRENMVCRPAPSAAPAAPSGTVKGTADASGFETAPAAAADAGSHESGSGAEGAQARTDVSVACKQAPAPVALPQLLRNLASTNDHLISAESARSSSAPQGSAAALDTPGSLGTTPAERGNGLRKSASTSSRPQPPQEVESEQRRSSPAAGGRFPLQPPFRTRGDTVDGFSVRHGSVSEAIWTLGMKKLLANVQWCMEATVELERLYAVTGEAASDGADEQVSEDDGEVAGQVGTITGMRRE</sequence>
<feature type="coiled-coil region" evidence="1">
    <location>
        <begin position="562"/>
        <end position="589"/>
    </location>
</feature>
<evidence type="ECO:0008006" key="5">
    <source>
        <dbReference type="Google" id="ProtNLM"/>
    </source>
</evidence>
<feature type="region of interest" description="Disordered" evidence="2">
    <location>
        <begin position="695"/>
        <end position="718"/>
    </location>
</feature>
<feature type="compositionally biased region" description="Gly residues" evidence="2">
    <location>
        <begin position="702"/>
        <end position="714"/>
    </location>
</feature>
<keyword evidence="1" id="KW-0175">Coiled coil</keyword>
<dbReference type="PANTHER" id="PTHR12768:SF4">
    <property type="entry name" value="BECLIN-1"/>
    <property type="match status" value="1"/>
</dbReference>
<dbReference type="GeneID" id="13447174"/>
<feature type="compositionally biased region" description="Acidic residues" evidence="2">
    <location>
        <begin position="1179"/>
        <end position="1190"/>
    </location>
</feature>
<dbReference type="PANTHER" id="PTHR12768">
    <property type="entry name" value="BECLIN 1"/>
    <property type="match status" value="1"/>
</dbReference>
<feature type="region of interest" description="Disordered" evidence="2">
    <location>
        <begin position="764"/>
        <end position="797"/>
    </location>
</feature>
<dbReference type="InterPro" id="IPR007243">
    <property type="entry name" value="Atg6/Beclin"/>
</dbReference>
<dbReference type="GO" id="GO:0000407">
    <property type="term" value="C:phagophore assembly site"/>
    <property type="evidence" value="ECO:0007669"/>
    <property type="project" value="TreeGrafter"/>
</dbReference>
<dbReference type="GO" id="GO:0034272">
    <property type="term" value="C:phosphatidylinositol 3-kinase complex, class III, type II"/>
    <property type="evidence" value="ECO:0007669"/>
    <property type="project" value="TreeGrafter"/>
</dbReference>
<feature type="region of interest" description="Disordered" evidence="2">
    <location>
        <begin position="153"/>
        <end position="184"/>
    </location>
</feature>
<feature type="region of interest" description="Disordered" evidence="2">
    <location>
        <begin position="245"/>
        <end position="296"/>
    </location>
</feature>
<reference evidence="3 4" key="1">
    <citation type="journal article" date="2011" name="Genome Res.">
        <title>Chromosome and gene copy number variation allow major structural change between species and strains of Leishmania.</title>
        <authorList>
            <person name="Rogers M.B."/>
            <person name="Hilley J.D."/>
            <person name="Dickens N.J."/>
            <person name="Wilkes J."/>
            <person name="Bates P.A."/>
            <person name="Depledge D.P."/>
            <person name="Harris D."/>
            <person name="Her Y."/>
            <person name="Herzyk P."/>
            <person name="Imamura H."/>
            <person name="Otto T.D."/>
            <person name="Sanders M."/>
            <person name="Seeger K."/>
            <person name="Dujardin J.C."/>
            <person name="Berriman M."/>
            <person name="Smith D.F."/>
            <person name="Hertz-Fowler C."/>
            <person name="Mottram J.C."/>
        </authorList>
    </citation>
    <scope>NUCLEOTIDE SEQUENCE [LARGE SCALE GENOMIC DNA]</scope>
    <source>
        <strain evidence="3 4">MHOM/GT/2001/U1103</strain>
    </source>
</reference>
<dbReference type="GO" id="GO:0043548">
    <property type="term" value="F:phosphatidylinositol 3-kinase binding"/>
    <property type="evidence" value="ECO:0007669"/>
    <property type="project" value="TreeGrafter"/>
</dbReference>
<dbReference type="InterPro" id="IPR038274">
    <property type="entry name" value="Atg6/Beclin_C_sf"/>
</dbReference>
<dbReference type="GO" id="GO:0045324">
    <property type="term" value="P:late endosome to vacuole transport"/>
    <property type="evidence" value="ECO:0007669"/>
    <property type="project" value="TreeGrafter"/>
</dbReference>
<dbReference type="GO" id="GO:0006995">
    <property type="term" value="P:cellular response to nitrogen starvation"/>
    <property type="evidence" value="ECO:0007669"/>
    <property type="project" value="TreeGrafter"/>
</dbReference>
<dbReference type="GO" id="GO:0000045">
    <property type="term" value="P:autophagosome assembly"/>
    <property type="evidence" value="ECO:0007669"/>
    <property type="project" value="TreeGrafter"/>
</dbReference>
<feature type="compositionally biased region" description="Polar residues" evidence="2">
    <location>
        <begin position="1053"/>
        <end position="1062"/>
    </location>
</feature>
<feature type="compositionally biased region" description="Pro residues" evidence="2">
    <location>
        <begin position="338"/>
        <end position="350"/>
    </location>
</feature>
<dbReference type="EMBL" id="FR799561">
    <property type="protein sequence ID" value="CBZ24074.1"/>
    <property type="molecule type" value="Genomic_DNA"/>
</dbReference>
<dbReference type="PhylomeDB" id="E9AMB9"/>
<feature type="compositionally biased region" description="Basic and acidic residues" evidence="2">
    <location>
        <begin position="764"/>
        <end position="776"/>
    </location>
</feature>
<keyword evidence="4" id="KW-1185">Reference proteome</keyword>
<dbReference type="Gene3D" id="1.10.418.40">
    <property type="entry name" value="Autophagy protein 6/Beclin 1"/>
    <property type="match status" value="2"/>
</dbReference>
<feature type="compositionally biased region" description="Low complexity" evidence="2">
    <location>
        <begin position="272"/>
        <end position="288"/>
    </location>
</feature>
<feature type="region of interest" description="Disordered" evidence="2">
    <location>
        <begin position="208"/>
        <end position="232"/>
    </location>
</feature>
<dbReference type="GO" id="GO:0030674">
    <property type="term" value="F:protein-macromolecule adaptor activity"/>
    <property type="evidence" value="ECO:0007669"/>
    <property type="project" value="TreeGrafter"/>
</dbReference>
<gene>
    <name evidence="3" type="ORF">LMXM_08_0400</name>
</gene>
<feature type="region of interest" description="Disordered" evidence="2">
    <location>
        <begin position="1053"/>
        <end position="1124"/>
    </location>
</feature>
<feature type="compositionally biased region" description="Low complexity" evidence="2">
    <location>
        <begin position="973"/>
        <end position="982"/>
    </location>
</feature>
<protein>
    <recommendedName>
        <fullName evidence="5">Atg6 BARA domain-containing protein</fullName>
    </recommendedName>
</protein>
<dbReference type="OMA" id="IWTLGMK"/>
<feature type="region of interest" description="Disordered" evidence="2">
    <location>
        <begin position="1178"/>
        <end position="1204"/>
    </location>
</feature>
<name>E9AMB9_LEIMU</name>
<dbReference type="AlphaFoldDB" id="E9AMB9"/>
<dbReference type="OrthoDB" id="263940at2759"/>
<feature type="compositionally biased region" description="Basic and acidic residues" evidence="2">
    <location>
        <begin position="212"/>
        <end position="228"/>
    </location>
</feature>
<feature type="region of interest" description="Disordered" evidence="2">
    <location>
        <begin position="325"/>
        <end position="364"/>
    </location>
</feature>
<evidence type="ECO:0000313" key="4">
    <source>
        <dbReference type="Proteomes" id="UP000007259"/>
    </source>
</evidence>
<feature type="compositionally biased region" description="Low complexity" evidence="2">
    <location>
        <begin position="993"/>
        <end position="1017"/>
    </location>
</feature>